<dbReference type="NCBIfam" id="TIGR00730">
    <property type="entry name" value="Rossman fold protein, TIGR00730 family"/>
    <property type="match status" value="1"/>
</dbReference>
<dbReference type="EMBL" id="AZDX01000006">
    <property type="protein sequence ID" value="KRL07454.1"/>
    <property type="molecule type" value="Genomic_DNA"/>
</dbReference>
<dbReference type="AlphaFoldDB" id="A0A0R1MHD1"/>
<dbReference type="Gene3D" id="3.40.50.450">
    <property type="match status" value="1"/>
</dbReference>
<dbReference type="OrthoDB" id="9801098at2"/>
<sequence length="188" mass="20869">MKKIAVYCGASTGEDPHFKKAAFELGKWIVSNNYELIYGGGKYGLMGILANSVLENGGRVTGILPQNLFDRNVALSGITKLEVVADMALRKKRMIELADVCIALPGGVGTLEEIVEAYSWTRIGDNSSPCILLNINHYYDLLEQFFNQMVTTNFLSTAHLNKLCFAETLSEVTEFIDTYSPPKLRSYQ</sequence>
<dbReference type="GO" id="GO:0009691">
    <property type="term" value="P:cytokinin biosynthetic process"/>
    <property type="evidence" value="ECO:0007669"/>
    <property type="project" value="UniProtKB-UniRule"/>
</dbReference>
<dbReference type="InterPro" id="IPR031100">
    <property type="entry name" value="LOG_fam"/>
</dbReference>
<comment type="caution">
    <text evidence="3">The sequence shown here is derived from an EMBL/GenBank/DDBJ whole genome shotgun (WGS) entry which is preliminary data.</text>
</comment>
<dbReference type="InterPro" id="IPR005269">
    <property type="entry name" value="LOG"/>
</dbReference>
<dbReference type="GO" id="GO:0016799">
    <property type="term" value="F:hydrolase activity, hydrolyzing N-glycosyl compounds"/>
    <property type="evidence" value="ECO:0007669"/>
    <property type="project" value="TreeGrafter"/>
</dbReference>
<proteinExistence type="inferred from homology"/>
<accession>A0A0R1MHD1</accession>
<gene>
    <name evidence="3" type="ORF">FC92_GL001843</name>
</gene>
<dbReference type="Proteomes" id="UP000051448">
    <property type="component" value="Unassembled WGS sequence"/>
</dbReference>
<dbReference type="GeneID" id="98310854"/>
<dbReference type="PANTHER" id="PTHR31223">
    <property type="entry name" value="LOG FAMILY PROTEIN YJL055W"/>
    <property type="match status" value="1"/>
</dbReference>
<dbReference type="Pfam" id="PF03641">
    <property type="entry name" value="Lysine_decarbox"/>
    <property type="match status" value="1"/>
</dbReference>
<keyword evidence="2" id="KW-0378">Hydrolase</keyword>
<dbReference type="RefSeq" id="WP_057869096.1">
    <property type="nucleotide sequence ID" value="NZ_AZDX01000006.1"/>
</dbReference>
<comment type="similarity">
    <text evidence="1 2">Belongs to the LOG family.</text>
</comment>
<dbReference type="SUPFAM" id="SSF102405">
    <property type="entry name" value="MCP/YpsA-like"/>
    <property type="match status" value="1"/>
</dbReference>
<dbReference type="STRING" id="1423759.FC92_GL001843"/>
<reference evidence="3 4" key="1">
    <citation type="journal article" date="2015" name="Genome Announc.">
        <title>Expanding the biotechnology potential of lactobacilli through comparative genomics of 213 strains and associated genera.</title>
        <authorList>
            <person name="Sun Z."/>
            <person name="Harris H.M."/>
            <person name="McCann A."/>
            <person name="Guo C."/>
            <person name="Argimon S."/>
            <person name="Zhang W."/>
            <person name="Yang X."/>
            <person name="Jeffery I.B."/>
            <person name="Cooney J.C."/>
            <person name="Kagawa T.F."/>
            <person name="Liu W."/>
            <person name="Song Y."/>
            <person name="Salvetti E."/>
            <person name="Wrobel A."/>
            <person name="Rasinkangas P."/>
            <person name="Parkhill J."/>
            <person name="Rea M.C."/>
            <person name="O'Sullivan O."/>
            <person name="Ritari J."/>
            <person name="Douillard F.P."/>
            <person name="Paul Ross R."/>
            <person name="Yang R."/>
            <person name="Briner A.E."/>
            <person name="Felis G.E."/>
            <person name="de Vos W.M."/>
            <person name="Barrangou R."/>
            <person name="Klaenhammer T.R."/>
            <person name="Caufield P.W."/>
            <person name="Cui Y."/>
            <person name="Zhang H."/>
            <person name="O'Toole P.W."/>
        </authorList>
    </citation>
    <scope>NUCLEOTIDE SEQUENCE [LARGE SCALE GENOMIC DNA]</scope>
    <source>
        <strain evidence="3 4">DSM 19519</strain>
    </source>
</reference>
<dbReference type="EC" id="3.2.2.n1" evidence="2"/>
<dbReference type="PANTHER" id="PTHR31223:SF70">
    <property type="entry name" value="LOG FAMILY PROTEIN YJL055W"/>
    <property type="match status" value="1"/>
</dbReference>
<evidence type="ECO:0000256" key="1">
    <source>
        <dbReference type="ARBA" id="ARBA00006763"/>
    </source>
</evidence>
<evidence type="ECO:0000313" key="3">
    <source>
        <dbReference type="EMBL" id="KRL07454.1"/>
    </source>
</evidence>
<dbReference type="GO" id="GO:0005829">
    <property type="term" value="C:cytosol"/>
    <property type="evidence" value="ECO:0007669"/>
    <property type="project" value="TreeGrafter"/>
</dbReference>
<name>A0A0R1MHD1_9LACO</name>
<evidence type="ECO:0000313" key="4">
    <source>
        <dbReference type="Proteomes" id="UP000051448"/>
    </source>
</evidence>
<protein>
    <recommendedName>
        <fullName evidence="2">Cytokinin riboside 5'-monophosphate phosphoribohydrolase</fullName>
        <ecNumber evidence="2">3.2.2.n1</ecNumber>
    </recommendedName>
</protein>
<keyword evidence="2" id="KW-0203">Cytokinin biosynthesis</keyword>
<keyword evidence="4" id="KW-1185">Reference proteome</keyword>
<dbReference type="PATRIC" id="fig|1423759.3.peg.1926"/>
<evidence type="ECO:0000256" key="2">
    <source>
        <dbReference type="RuleBase" id="RU363015"/>
    </source>
</evidence>
<organism evidence="3 4">
    <name type="scientific">Liquorilactobacillus hordei DSM 19519</name>
    <dbReference type="NCBI Taxonomy" id="1423759"/>
    <lineage>
        <taxon>Bacteria</taxon>
        <taxon>Bacillati</taxon>
        <taxon>Bacillota</taxon>
        <taxon>Bacilli</taxon>
        <taxon>Lactobacillales</taxon>
        <taxon>Lactobacillaceae</taxon>
        <taxon>Liquorilactobacillus</taxon>
    </lineage>
</organism>